<name>A0A2T3Z6S9_TRIA4</name>
<keyword evidence="2" id="KW-1185">Reference proteome</keyword>
<sequence length="99" mass="11079">MHAEDKYDCGRVLRSSYFVDGLGLSSVGGCGSFFAKLQSLPWGLWLNLSRKPATRFNELHCGIPASGVLMLMLLQLSLIRCLPTYRYIPSTAPILRLCW</sequence>
<proteinExistence type="predicted"/>
<evidence type="ECO:0000313" key="2">
    <source>
        <dbReference type="Proteomes" id="UP000240493"/>
    </source>
</evidence>
<gene>
    <name evidence="1" type="ORF">M441DRAFT_407225</name>
</gene>
<dbReference type="EMBL" id="KZ679262">
    <property type="protein sequence ID" value="PTB40509.1"/>
    <property type="molecule type" value="Genomic_DNA"/>
</dbReference>
<organism evidence="1 2">
    <name type="scientific">Trichoderma asperellum (strain ATCC 204424 / CBS 433.97 / NBRC 101777)</name>
    <dbReference type="NCBI Taxonomy" id="1042311"/>
    <lineage>
        <taxon>Eukaryota</taxon>
        <taxon>Fungi</taxon>
        <taxon>Dikarya</taxon>
        <taxon>Ascomycota</taxon>
        <taxon>Pezizomycotina</taxon>
        <taxon>Sordariomycetes</taxon>
        <taxon>Hypocreomycetidae</taxon>
        <taxon>Hypocreales</taxon>
        <taxon>Hypocreaceae</taxon>
        <taxon>Trichoderma</taxon>
    </lineage>
</organism>
<reference evidence="1 2" key="1">
    <citation type="submission" date="2016-07" db="EMBL/GenBank/DDBJ databases">
        <title>Multiple horizontal gene transfer events from other fungi enriched the ability of initially mycotrophic Trichoderma (Ascomycota) to feed on dead plant biomass.</title>
        <authorList>
            <consortium name="DOE Joint Genome Institute"/>
            <person name="Aerts A."/>
            <person name="Atanasova L."/>
            <person name="Chenthamara K."/>
            <person name="Zhang J."/>
            <person name="Grujic M."/>
            <person name="Henrissat B."/>
            <person name="Kuo A."/>
            <person name="Salamov A."/>
            <person name="Lipzen A."/>
            <person name="Labutti K."/>
            <person name="Barry K."/>
            <person name="Miao Y."/>
            <person name="Rahimi M.J."/>
            <person name="Shen Q."/>
            <person name="Grigoriev I.V."/>
            <person name="Kubicek C.P."/>
            <person name="Druzhinina I.S."/>
        </authorList>
    </citation>
    <scope>NUCLEOTIDE SEQUENCE [LARGE SCALE GENOMIC DNA]</scope>
    <source>
        <strain evidence="1 2">CBS 433.97</strain>
    </source>
</reference>
<protein>
    <submittedName>
        <fullName evidence="1">Uncharacterized protein</fullName>
    </submittedName>
</protein>
<evidence type="ECO:0000313" key="1">
    <source>
        <dbReference type="EMBL" id="PTB40509.1"/>
    </source>
</evidence>
<accession>A0A2T3Z6S9</accession>
<dbReference type="Proteomes" id="UP000240493">
    <property type="component" value="Unassembled WGS sequence"/>
</dbReference>
<dbReference type="AlphaFoldDB" id="A0A2T3Z6S9"/>